<sequence>MTRLRCTLKSKPNMLFFLIKWTAFPLGSRISLEICAWFQISFTVRALRLPSERLRLRCTLKTNAATTLLNTAAATSERRLIEAPSLLVYHRKKKHNKPLVEIAEETMENNIIPALQMEGTDPVTAKKEVFLKQIVKEVSGILPAPANPAPKPIISEWSTAVSLRRSRRIAGMGAEIGKQDLSSRATKKVLKALKKTLPVMITVVEQLGGALGESGLLVIPCVFAHINQIIIDSIIVNWWRRRDQQFSNPK</sequence>
<proteinExistence type="predicted"/>
<gene>
    <name evidence="1" type="ORF">Zm00014a_015907</name>
</gene>
<dbReference type="AlphaFoldDB" id="A0A3L6EBT0"/>
<name>A0A3L6EBT0_MAIZE</name>
<dbReference type="ExpressionAtlas" id="A0A3L6EBT0">
    <property type="expression patterns" value="baseline"/>
</dbReference>
<dbReference type="Proteomes" id="UP000251960">
    <property type="component" value="Chromosome 6"/>
</dbReference>
<protein>
    <submittedName>
        <fullName evidence="1">Uncharacterized protein</fullName>
    </submittedName>
</protein>
<dbReference type="InterPro" id="IPR016833">
    <property type="entry name" value="Put_Na-Bile_cotransptr"/>
</dbReference>
<evidence type="ECO:0000313" key="1">
    <source>
        <dbReference type="EMBL" id="PWZ18412.1"/>
    </source>
</evidence>
<reference evidence="1" key="1">
    <citation type="journal article" date="2018" name="Nat. Genet.">
        <title>Extensive intraspecific gene order and gene structural variations between Mo17 and other maize genomes.</title>
        <authorList>
            <person name="Sun S."/>
            <person name="Zhou Y."/>
            <person name="Chen J."/>
            <person name="Shi J."/>
            <person name="Zhao H."/>
            <person name="Zhao H."/>
            <person name="Song W."/>
            <person name="Zhang M."/>
            <person name="Cui Y."/>
            <person name="Dong X."/>
            <person name="Liu H."/>
            <person name="Ma X."/>
            <person name="Jiao Y."/>
            <person name="Wang B."/>
            <person name="Wei X."/>
            <person name="Stein J.C."/>
            <person name="Glaubitz J.C."/>
            <person name="Lu F."/>
            <person name="Yu G."/>
            <person name="Liang C."/>
            <person name="Fengler K."/>
            <person name="Li B."/>
            <person name="Rafalski A."/>
            <person name="Schnable P.S."/>
            <person name="Ware D.H."/>
            <person name="Buckler E.S."/>
            <person name="Lai J."/>
        </authorList>
    </citation>
    <scope>NUCLEOTIDE SEQUENCE [LARGE SCALE GENOMIC DNA]</scope>
    <source>
        <tissue evidence="1">Seedling</tissue>
    </source>
</reference>
<comment type="caution">
    <text evidence="1">The sequence shown here is derived from an EMBL/GenBank/DDBJ whole genome shotgun (WGS) entry which is preliminary data.</text>
</comment>
<organism evidence="1">
    <name type="scientific">Zea mays</name>
    <name type="common">Maize</name>
    <dbReference type="NCBI Taxonomy" id="4577"/>
    <lineage>
        <taxon>Eukaryota</taxon>
        <taxon>Viridiplantae</taxon>
        <taxon>Streptophyta</taxon>
        <taxon>Embryophyta</taxon>
        <taxon>Tracheophyta</taxon>
        <taxon>Spermatophyta</taxon>
        <taxon>Magnoliopsida</taxon>
        <taxon>Liliopsida</taxon>
        <taxon>Poales</taxon>
        <taxon>Poaceae</taxon>
        <taxon>PACMAD clade</taxon>
        <taxon>Panicoideae</taxon>
        <taxon>Andropogonodae</taxon>
        <taxon>Andropogoneae</taxon>
        <taxon>Tripsacinae</taxon>
        <taxon>Zea</taxon>
    </lineage>
</organism>
<dbReference type="PANTHER" id="PTHR18640">
    <property type="entry name" value="SOLUTE CARRIER FAMILY 10 MEMBER 7"/>
    <property type="match status" value="1"/>
</dbReference>
<dbReference type="EMBL" id="NCVQ01000007">
    <property type="protein sequence ID" value="PWZ18412.1"/>
    <property type="molecule type" value="Genomic_DNA"/>
</dbReference>
<dbReference type="PANTHER" id="PTHR18640:SF15">
    <property type="entry name" value="SODIUM_METABOLITE COTRANSPORTER BASS4, CHLOROPLASTIC"/>
    <property type="match status" value="1"/>
</dbReference>
<accession>A0A3L6EBT0</accession>